<proteinExistence type="predicted"/>
<sequence>MNIKNSIIRMVPQDLIPYKVLANGEKIPVIGMGTFGSDRYTADEVSQAVKYAADAGFRFFDCASVYGNEHLIGDVFTDIMKGGIHRDELFIDSKVWNDQHDNVIASCKQTLKDLQLDYLDLYFVHWPFSNYHAPGCNVDSRSPNARPYSHEKFMHTWEQMELLVKEGLVKSLGTSNMTIPKLELLLRDASVRPVANEMECHPHFQQQALYDYLVEKNIQPIGFCPIGSPMRPDRDKSKGDTCDIEDPTIVQIAQRLNVHPAIVCIKWAVQRGQIPIPFSTNKEQIYSNLNSIINNPLTEDEMSKLATIDCNNRLIKGHVFLWEGASSWEELWDIDGQIAK</sequence>
<dbReference type="SUPFAM" id="SSF51430">
    <property type="entry name" value="NAD(P)-linked oxidoreductase"/>
    <property type="match status" value="1"/>
</dbReference>
<dbReference type="InterPro" id="IPR023210">
    <property type="entry name" value="NADP_OxRdtase_dom"/>
</dbReference>
<keyword evidence="6" id="KW-1185">Reference proteome</keyword>
<feature type="active site" description="Proton donor" evidence="1">
    <location>
        <position position="66"/>
    </location>
</feature>
<name>A0A1B7JYD0_9GAMM</name>
<protein>
    <submittedName>
        <fullName evidence="5">Aldehyde reductase</fullName>
        <ecNumber evidence="5">1.1.1.21</ecNumber>
    </submittedName>
</protein>
<dbReference type="Gene3D" id="3.20.20.100">
    <property type="entry name" value="NADP-dependent oxidoreductase domain"/>
    <property type="match status" value="1"/>
</dbReference>
<feature type="domain" description="NADP-dependent oxidoreductase" evidence="4">
    <location>
        <begin position="30"/>
        <end position="308"/>
    </location>
</feature>
<dbReference type="CDD" id="cd19071">
    <property type="entry name" value="AKR_AKR1-5-like"/>
    <property type="match status" value="1"/>
</dbReference>
<dbReference type="EC" id="1.1.1.21" evidence="5"/>
<reference evidence="5 6" key="1">
    <citation type="submission" date="2016-04" db="EMBL/GenBank/DDBJ databases">
        <title>ATOL: Assembling a taxonomically balanced genome-scale reconstruction of the evolutionary history of the Enterobacteriaceae.</title>
        <authorList>
            <person name="Plunkett G.III."/>
            <person name="Neeno-Eckwall E.C."/>
            <person name="Glasner J.D."/>
            <person name="Perna N.T."/>
        </authorList>
    </citation>
    <scope>NUCLEOTIDE SEQUENCE [LARGE SCALE GENOMIC DNA]</scope>
    <source>
        <strain evidence="5 6">ATCC 35613</strain>
    </source>
</reference>
<dbReference type="PRINTS" id="PR00069">
    <property type="entry name" value="ALDKETRDTASE"/>
</dbReference>
<accession>A0A1B7JYD0</accession>
<feature type="binding site" evidence="2">
    <location>
        <position position="125"/>
    </location>
    <ligand>
        <name>substrate</name>
    </ligand>
</feature>
<dbReference type="Proteomes" id="UP000078224">
    <property type="component" value="Unassembled WGS sequence"/>
</dbReference>
<dbReference type="InterPro" id="IPR020471">
    <property type="entry name" value="AKR"/>
</dbReference>
<dbReference type="PIRSF" id="PIRSF000097">
    <property type="entry name" value="AKR"/>
    <property type="match status" value="1"/>
</dbReference>
<dbReference type="GO" id="GO:0016491">
    <property type="term" value="F:oxidoreductase activity"/>
    <property type="evidence" value="ECO:0007669"/>
    <property type="project" value="UniProtKB-KW"/>
</dbReference>
<dbReference type="PATRIC" id="fig|1354272.4.peg.1381"/>
<evidence type="ECO:0000256" key="2">
    <source>
        <dbReference type="PIRSR" id="PIRSR000097-2"/>
    </source>
</evidence>
<dbReference type="Pfam" id="PF00248">
    <property type="entry name" value="Aldo_ket_red"/>
    <property type="match status" value="1"/>
</dbReference>
<evidence type="ECO:0000256" key="3">
    <source>
        <dbReference type="PIRSR" id="PIRSR000097-3"/>
    </source>
</evidence>
<feature type="site" description="Lowers pKa of active site Tyr" evidence="3">
    <location>
        <position position="94"/>
    </location>
</feature>
<comment type="caution">
    <text evidence="5">The sequence shown here is derived from an EMBL/GenBank/DDBJ whole genome shotgun (WGS) entry which is preliminary data.</text>
</comment>
<organism evidence="5 6">
    <name type="scientific">Providencia heimbachae ATCC 35613</name>
    <dbReference type="NCBI Taxonomy" id="1354272"/>
    <lineage>
        <taxon>Bacteria</taxon>
        <taxon>Pseudomonadati</taxon>
        <taxon>Pseudomonadota</taxon>
        <taxon>Gammaproteobacteria</taxon>
        <taxon>Enterobacterales</taxon>
        <taxon>Morganellaceae</taxon>
        <taxon>Providencia</taxon>
    </lineage>
</organism>
<gene>
    <name evidence="5" type="ORF">M998_1363</name>
</gene>
<dbReference type="InterPro" id="IPR036812">
    <property type="entry name" value="NAD(P)_OxRdtase_dom_sf"/>
</dbReference>
<dbReference type="EMBL" id="LXEW01000019">
    <property type="protein sequence ID" value="OAT52921.1"/>
    <property type="molecule type" value="Genomic_DNA"/>
</dbReference>
<dbReference type="PANTHER" id="PTHR11732">
    <property type="entry name" value="ALDO/KETO REDUCTASE"/>
    <property type="match status" value="1"/>
</dbReference>
<evidence type="ECO:0000256" key="1">
    <source>
        <dbReference type="PIRSR" id="PIRSR000097-1"/>
    </source>
</evidence>
<keyword evidence="5" id="KW-0560">Oxidoreductase</keyword>
<evidence type="ECO:0000313" key="5">
    <source>
        <dbReference type="EMBL" id="OAT52921.1"/>
    </source>
</evidence>
<dbReference type="AlphaFoldDB" id="A0A1B7JYD0"/>
<evidence type="ECO:0000259" key="4">
    <source>
        <dbReference type="Pfam" id="PF00248"/>
    </source>
</evidence>
<evidence type="ECO:0000313" key="6">
    <source>
        <dbReference type="Proteomes" id="UP000078224"/>
    </source>
</evidence>
<dbReference type="RefSeq" id="WP_082913003.1">
    <property type="nucleotide sequence ID" value="NZ_LXEW01000019.1"/>
</dbReference>